<accession>A0ABQ8VF99</accession>
<sequence length="191" mass="20986">MYAVEGDVGGCLEDNGVVFIEVEGGVVVGVEKVVEGVGEEGGEGVVTRERGGMRKRRRRRRRSGRGEGVGGKGGGGEVKEDEKIPRDVADVNFLIANLRRSPDTPIPPPPHPPTSHQHQPVIAAYSILSITSNFASLFGYHSSIRSPLSTISLRKYNNTKRNKNTKRGNKQTKERRQYNALDTNHKTITNR</sequence>
<protein>
    <submittedName>
        <fullName evidence="2">Uncharacterized protein</fullName>
    </submittedName>
</protein>
<proteinExistence type="predicted"/>
<evidence type="ECO:0000313" key="2">
    <source>
        <dbReference type="EMBL" id="KAJ4492316.1"/>
    </source>
</evidence>
<name>A0ABQ8VF99_9AGAR</name>
<feature type="compositionally biased region" description="Polar residues" evidence="1">
    <location>
        <begin position="180"/>
        <end position="191"/>
    </location>
</feature>
<gene>
    <name evidence="2" type="ORF">C8R41DRAFT_920089</name>
</gene>
<feature type="compositionally biased region" description="Basic residues" evidence="1">
    <location>
        <begin position="157"/>
        <end position="170"/>
    </location>
</feature>
<feature type="compositionally biased region" description="Basic residues" evidence="1">
    <location>
        <begin position="53"/>
        <end position="63"/>
    </location>
</feature>
<organism evidence="2 3">
    <name type="scientific">Lentinula lateritia</name>
    <dbReference type="NCBI Taxonomy" id="40482"/>
    <lineage>
        <taxon>Eukaryota</taxon>
        <taxon>Fungi</taxon>
        <taxon>Dikarya</taxon>
        <taxon>Basidiomycota</taxon>
        <taxon>Agaricomycotina</taxon>
        <taxon>Agaricomycetes</taxon>
        <taxon>Agaricomycetidae</taxon>
        <taxon>Agaricales</taxon>
        <taxon>Marasmiineae</taxon>
        <taxon>Omphalotaceae</taxon>
        <taxon>Lentinula</taxon>
    </lineage>
</organism>
<feature type="compositionally biased region" description="Pro residues" evidence="1">
    <location>
        <begin position="104"/>
        <end position="113"/>
    </location>
</feature>
<feature type="region of interest" description="Disordered" evidence="1">
    <location>
        <begin position="41"/>
        <end position="83"/>
    </location>
</feature>
<keyword evidence="3" id="KW-1185">Reference proteome</keyword>
<feature type="compositionally biased region" description="Gly residues" evidence="1">
    <location>
        <begin position="66"/>
        <end position="76"/>
    </location>
</feature>
<dbReference type="EMBL" id="JANVFT010000039">
    <property type="protein sequence ID" value="KAJ4492316.1"/>
    <property type="molecule type" value="Genomic_DNA"/>
</dbReference>
<feature type="region of interest" description="Disordered" evidence="1">
    <location>
        <begin position="99"/>
        <end position="118"/>
    </location>
</feature>
<comment type="caution">
    <text evidence="2">The sequence shown here is derived from an EMBL/GenBank/DDBJ whole genome shotgun (WGS) entry which is preliminary data.</text>
</comment>
<feature type="region of interest" description="Disordered" evidence="1">
    <location>
        <begin position="155"/>
        <end position="191"/>
    </location>
</feature>
<evidence type="ECO:0000256" key="1">
    <source>
        <dbReference type="SAM" id="MobiDB-lite"/>
    </source>
</evidence>
<dbReference type="Proteomes" id="UP001150217">
    <property type="component" value="Unassembled WGS sequence"/>
</dbReference>
<evidence type="ECO:0000313" key="3">
    <source>
        <dbReference type="Proteomes" id="UP001150217"/>
    </source>
</evidence>
<reference evidence="2" key="1">
    <citation type="submission" date="2022-08" db="EMBL/GenBank/DDBJ databases">
        <title>A Global Phylogenomic Analysis of the Shiitake Genus Lentinula.</title>
        <authorList>
            <consortium name="DOE Joint Genome Institute"/>
            <person name="Sierra-Patev S."/>
            <person name="Min B."/>
            <person name="Naranjo-Ortiz M."/>
            <person name="Looney B."/>
            <person name="Konkel Z."/>
            <person name="Slot J.C."/>
            <person name="Sakamoto Y."/>
            <person name="Steenwyk J.L."/>
            <person name="Rokas A."/>
            <person name="Carro J."/>
            <person name="Camarero S."/>
            <person name="Ferreira P."/>
            <person name="Molpeceres G."/>
            <person name="Ruiz-Duenas F.J."/>
            <person name="Serrano A."/>
            <person name="Henrissat B."/>
            <person name="Drula E."/>
            <person name="Hughes K.W."/>
            <person name="Mata J.L."/>
            <person name="Ishikawa N.K."/>
            <person name="Vargas-Isla R."/>
            <person name="Ushijima S."/>
            <person name="Smith C.A."/>
            <person name="Ahrendt S."/>
            <person name="Andreopoulos W."/>
            <person name="He G."/>
            <person name="Labutti K."/>
            <person name="Lipzen A."/>
            <person name="Ng V."/>
            <person name="Riley R."/>
            <person name="Sandor L."/>
            <person name="Barry K."/>
            <person name="Martinez A.T."/>
            <person name="Xiao Y."/>
            <person name="Gibbons J.G."/>
            <person name="Terashima K."/>
            <person name="Grigoriev I.V."/>
            <person name="Hibbett D.S."/>
        </authorList>
    </citation>
    <scope>NUCLEOTIDE SEQUENCE</scope>
    <source>
        <strain evidence="2">RHP3577 ss4</strain>
    </source>
</reference>